<reference evidence="2 3" key="1">
    <citation type="submission" date="2015-06" db="EMBL/GenBank/DDBJ databases">
        <title>Draft genome assembly of filamentous brackish cyanobacterium Limnoraphis robusta strain CS-951.</title>
        <authorList>
            <person name="Willis A."/>
            <person name="Parks M."/>
            <person name="Burford M.A."/>
        </authorList>
    </citation>
    <scope>NUCLEOTIDE SEQUENCE [LARGE SCALE GENOMIC DNA]</scope>
    <source>
        <strain evidence="2 3">CS-951</strain>
    </source>
</reference>
<dbReference type="InterPro" id="IPR002645">
    <property type="entry name" value="STAS_dom"/>
</dbReference>
<feature type="domain" description="STAS" evidence="1">
    <location>
        <begin position="32"/>
        <end position="117"/>
    </location>
</feature>
<dbReference type="AlphaFoldDB" id="A0A0F5YKB6"/>
<dbReference type="InterPro" id="IPR036513">
    <property type="entry name" value="STAS_dom_sf"/>
</dbReference>
<evidence type="ECO:0000259" key="1">
    <source>
        <dbReference type="PROSITE" id="PS50801"/>
    </source>
</evidence>
<evidence type="ECO:0000313" key="3">
    <source>
        <dbReference type="Proteomes" id="UP000033607"/>
    </source>
</evidence>
<dbReference type="Proteomes" id="UP000033607">
    <property type="component" value="Unassembled WGS sequence"/>
</dbReference>
<dbReference type="EMBL" id="LATL02000019">
    <property type="protein sequence ID" value="KKD39203.1"/>
    <property type="molecule type" value="Genomic_DNA"/>
</dbReference>
<evidence type="ECO:0000313" key="2">
    <source>
        <dbReference type="EMBL" id="KKD39203.1"/>
    </source>
</evidence>
<dbReference type="Gene3D" id="3.30.750.24">
    <property type="entry name" value="STAS domain"/>
    <property type="match status" value="1"/>
</dbReference>
<sequence>MEIQEFKTEQYQVKYDSETTTIMLVGSLRLSDLEESNLIVQLLNDVLDLQPEQITLNLRSLEYLNSSGINMLSKFVIQVRRIKTVNLTILASSEIPWQTKSLKNLQRLMPTLQLEIE</sequence>
<dbReference type="PATRIC" id="fig|1637645.4.peg.356"/>
<organism evidence="2 3">
    <name type="scientific">Limnoraphis robusta CS-951</name>
    <dbReference type="NCBI Taxonomy" id="1637645"/>
    <lineage>
        <taxon>Bacteria</taxon>
        <taxon>Bacillati</taxon>
        <taxon>Cyanobacteriota</taxon>
        <taxon>Cyanophyceae</taxon>
        <taxon>Oscillatoriophycideae</taxon>
        <taxon>Oscillatoriales</taxon>
        <taxon>Sirenicapillariaceae</taxon>
        <taxon>Limnoraphis</taxon>
    </lineage>
</organism>
<name>A0A0F5YKB6_9CYAN</name>
<proteinExistence type="predicted"/>
<dbReference type="OrthoDB" id="9805711at2"/>
<dbReference type="PROSITE" id="PS50801">
    <property type="entry name" value="STAS"/>
    <property type="match status" value="1"/>
</dbReference>
<dbReference type="NCBIfam" id="NF047705">
    <property type="entry name" value="slr1659_superfam"/>
    <property type="match status" value="1"/>
</dbReference>
<comment type="caution">
    <text evidence="2">The sequence shown here is derived from an EMBL/GenBank/DDBJ whole genome shotgun (WGS) entry which is preliminary data.</text>
</comment>
<protein>
    <recommendedName>
        <fullName evidence="1">STAS domain-containing protein</fullName>
    </recommendedName>
</protein>
<dbReference type="RefSeq" id="WP_046277353.1">
    <property type="nucleotide sequence ID" value="NZ_LATL02000019.1"/>
</dbReference>
<gene>
    <name evidence="2" type="ORF">WN50_04700</name>
</gene>
<dbReference type="SUPFAM" id="SSF52091">
    <property type="entry name" value="SpoIIaa-like"/>
    <property type="match status" value="1"/>
</dbReference>
<accession>A0A0F5YKB6</accession>